<evidence type="ECO:0000256" key="5">
    <source>
        <dbReference type="ARBA" id="ARBA00023136"/>
    </source>
</evidence>
<dbReference type="Proteomes" id="UP000596827">
    <property type="component" value="Unassembled WGS sequence"/>
</dbReference>
<dbReference type="AlphaFoldDB" id="A0A923M9P9"/>
<dbReference type="PANTHER" id="PTHR32309">
    <property type="entry name" value="TYROSINE-PROTEIN KINASE"/>
    <property type="match status" value="1"/>
</dbReference>
<accession>A0A923M9P9</accession>
<feature type="domain" description="Tyrosine-protein kinase G-rich" evidence="8">
    <location>
        <begin position="302"/>
        <end position="376"/>
    </location>
</feature>
<evidence type="ECO:0000256" key="4">
    <source>
        <dbReference type="ARBA" id="ARBA00022989"/>
    </source>
</evidence>
<dbReference type="RefSeq" id="WP_187081817.1">
    <property type="nucleotide sequence ID" value="NZ_JACORU010000004.1"/>
</dbReference>
<proteinExistence type="predicted"/>
<evidence type="ECO:0000256" key="6">
    <source>
        <dbReference type="SAM" id="Phobius"/>
    </source>
</evidence>
<evidence type="ECO:0000313" key="10">
    <source>
        <dbReference type="Proteomes" id="UP000596827"/>
    </source>
</evidence>
<evidence type="ECO:0000256" key="3">
    <source>
        <dbReference type="ARBA" id="ARBA00022692"/>
    </source>
</evidence>
<dbReference type="GO" id="GO:0005886">
    <property type="term" value="C:plasma membrane"/>
    <property type="evidence" value="ECO:0007669"/>
    <property type="project" value="UniProtKB-SubCell"/>
</dbReference>
<dbReference type="InterPro" id="IPR003856">
    <property type="entry name" value="LPS_length_determ_N"/>
</dbReference>
<name>A0A923M9P9_9BURK</name>
<keyword evidence="3 6" id="KW-0812">Transmembrane</keyword>
<organism evidence="9 10">
    <name type="scientific">Ramlibacter albus</name>
    <dbReference type="NCBI Taxonomy" id="2079448"/>
    <lineage>
        <taxon>Bacteria</taxon>
        <taxon>Pseudomonadati</taxon>
        <taxon>Pseudomonadota</taxon>
        <taxon>Betaproteobacteria</taxon>
        <taxon>Burkholderiales</taxon>
        <taxon>Comamonadaceae</taxon>
        <taxon>Ramlibacter</taxon>
    </lineage>
</organism>
<dbReference type="InterPro" id="IPR050445">
    <property type="entry name" value="Bact_polysacc_biosynth/exp"/>
</dbReference>
<keyword evidence="10" id="KW-1185">Reference proteome</keyword>
<dbReference type="GO" id="GO:0004713">
    <property type="term" value="F:protein tyrosine kinase activity"/>
    <property type="evidence" value="ECO:0007669"/>
    <property type="project" value="TreeGrafter"/>
</dbReference>
<dbReference type="PANTHER" id="PTHR32309:SF13">
    <property type="entry name" value="FERRIC ENTEROBACTIN TRANSPORT PROTEIN FEPE"/>
    <property type="match status" value="1"/>
</dbReference>
<evidence type="ECO:0008006" key="11">
    <source>
        <dbReference type="Google" id="ProtNLM"/>
    </source>
</evidence>
<evidence type="ECO:0000259" key="7">
    <source>
        <dbReference type="Pfam" id="PF02706"/>
    </source>
</evidence>
<keyword evidence="2" id="KW-1003">Cell membrane</keyword>
<comment type="subcellular location">
    <subcellularLocation>
        <location evidence="1">Cell membrane</location>
        <topology evidence="1">Multi-pass membrane protein</topology>
    </subcellularLocation>
</comment>
<comment type="caution">
    <text evidence="9">The sequence shown here is derived from an EMBL/GenBank/DDBJ whole genome shotgun (WGS) entry which is preliminary data.</text>
</comment>
<feature type="transmembrane region" description="Helical" evidence="6">
    <location>
        <begin position="353"/>
        <end position="373"/>
    </location>
</feature>
<evidence type="ECO:0000259" key="8">
    <source>
        <dbReference type="Pfam" id="PF13807"/>
    </source>
</evidence>
<keyword evidence="4 6" id="KW-1133">Transmembrane helix</keyword>
<dbReference type="Pfam" id="PF02706">
    <property type="entry name" value="Wzz"/>
    <property type="match status" value="1"/>
</dbReference>
<evidence type="ECO:0000256" key="2">
    <source>
        <dbReference type="ARBA" id="ARBA00022475"/>
    </source>
</evidence>
<keyword evidence="5 6" id="KW-0472">Membrane</keyword>
<feature type="domain" description="Polysaccharide chain length determinant N-terminal" evidence="7">
    <location>
        <begin position="20"/>
        <end position="117"/>
    </location>
</feature>
<dbReference type="Pfam" id="PF13807">
    <property type="entry name" value="GNVR"/>
    <property type="match status" value="1"/>
</dbReference>
<dbReference type="EMBL" id="JACORU010000004">
    <property type="protein sequence ID" value="MBC5765339.1"/>
    <property type="molecule type" value="Genomic_DNA"/>
</dbReference>
<sequence length="403" mass="43490">MSAVDITAPHHHGPGNDDGEIRLMDILAILGEQKKLIASVAATCTAIGLAVALLLQPIFTGRTVLLPPQGQGASSAALASLGALAATIGVGGAVKAPEELYVGLLKSDSVLNELVEQFKLRERYEVKLAQDARRALAGNSRFTVDRKSTLVTVEVDDPDPAFAAQLANAYADQLRKLMTRIGVTEAQQRRIYFEQQIEQSKNDLAKAELALKQAQDRTGLASIDAQTQTTISAAAQIRAQMVTREVQLRALQPYAGPENVEIKRLQSELASLRTQLGRIEGGVGDAAAGSGRESGQALANARLFREMKYQEAVYSAMMQQLQLARADEARDAPLIQQVDVAKPPERKSKPRRAIIVLLSAAFGLLAGLAFAFARNAVRAAKQDPERAREWQAVARAWSLRRGS</sequence>
<evidence type="ECO:0000313" key="9">
    <source>
        <dbReference type="EMBL" id="MBC5765339.1"/>
    </source>
</evidence>
<evidence type="ECO:0000256" key="1">
    <source>
        <dbReference type="ARBA" id="ARBA00004651"/>
    </source>
</evidence>
<dbReference type="InterPro" id="IPR032807">
    <property type="entry name" value="GNVR"/>
</dbReference>
<protein>
    <recommendedName>
        <fullName evidence="11">Lipopolysaccharide biosynthesis protein</fullName>
    </recommendedName>
</protein>
<gene>
    <name evidence="9" type="ORF">H8R02_12800</name>
</gene>
<reference evidence="9" key="1">
    <citation type="submission" date="2020-08" db="EMBL/GenBank/DDBJ databases">
        <title>Ramlibacter sp. GTP1 16S ribosomal RNA gene genome sequencing and assembly.</title>
        <authorList>
            <person name="Kang M."/>
        </authorList>
    </citation>
    <scope>NUCLEOTIDE SEQUENCE</scope>
    <source>
        <strain evidence="9">GTP1</strain>
    </source>
</reference>
<feature type="transmembrane region" description="Helical" evidence="6">
    <location>
        <begin position="36"/>
        <end position="55"/>
    </location>
</feature>